<sequence length="100" mass="12350">MEDFLLQYYHITQTEECPPWFDEGRGLCFNFRCYKSHYYFTKHLDADDIKNMFTDFEDPVYPFGCDRYHMDSYTRSHHKNPKRVAWVRDTLKSRYNIEVK</sequence>
<dbReference type="Proteomes" id="UP000324598">
    <property type="component" value="Segment"/>
</dbReference>
<dbReference type="KEGG" id="vg:77950139"/>
<evidence type="ECO:0000313" key="2">
    <source>
        <dbReference type="Proteomes" id="UP000324598"/>
    </source>
</evidence>
<dbReference type="RefSeq" id="YP_010673836.1">
    <property type="nucleotide sequence ID" value="NC_070988.1"/>
</dbReference>
<protein>
    <submittedName>
        <fullName evidence="1">Uncharacterized protein</fullName>
    </submittedName>
</protein>
<dbReference type="EMBL" id="MN148435">
    <property type="protein sequence ID" value="QEM42620.1"/>
    <property type="molecule type" value="Genomic_DNA"/>
</dbReference>
<dbReference type="GeneID" id="77950139"/>
<proteinExistence type="predicted"/>
<organism evidence="1 2">
    <name type="scientific">Shigella phage SGF2</name>
    <dbReference type="NCBI Taxonomy" id="2601630"/>
    <lineage>
        <taxon>Viruses</taxon>
        <taxon>Duplodnaviria</taxon>
        <taxon>Heunggongvirae</taxon>
        <taxon>Uroviricota</taxon>
        <taxon>Caudoviricetes</taxon>
        <taxon>Mktvariviridae</taxon>
        <taxon>Gordonclarkvirinae</taxon>
        <taxon>Kuravirus</taxon>
        <taxon>Kuravirus SGF2</taxon>
    </lineage>
</organism>
<accession>A0A5C1K8Y2</accession>
<name>A0A5C1K8Y2_9CAUD</name>
<reference evidence="1 2" key="1">
    <citation type="submission" date="2019-07" db="EMBL/GenBank/DDBJ databases">
        <title>Complete genome sequence of SGF2, a novel phage infecting Shigella flexneri.</title>
        <authorList>
            <person name="Lu H."/>
            <person name="Liu X."/>
            <person name="Lu M."/>
            <person name="Liu H."/>
        </authorList>
    </citation>
    <scope>NUCLEOTIDE SEQUENCE [LARGE SCALE GENOMIC DNA]</scope>
</reference>
<evidence type="ECO:0000313" key="1">
    <source>
        <dbReference type="EMBL" id="QEM42620.1"/>
    </source>
</evidence>
<keyword evidence="2" id="KW-1185">Reference proteome</keyword>